<dbReference type="InterPro" id="IPR029057">
    <property type="entry name" value="PRTase-like"/>
</dbReference>
<dbReference type="EMBL" id="AP009153">
    <property type="protein sequence ID" value="BAH38722.1"/>
    <property type="molecule type" value="Genomic_DNA"/>
</dbReference>
<dbReference type="PANTHER" id="PTHR47505:SF1">
    <property type="entry name" value="DNA UTILIZATION PROTEIN YHGH"/>
    <property type="match status" value="1"/>
</dbReference>
<organism evidence="4 5">
    <name type="scientific">Gemmatimonas aurantiaca (strain DSM 14586 / JCM 11422 / NBRC 100505 / T-27)</name>
    <dbReference type="NCBI Taxonomy" id="379066"/>
    <lineage>
        <taxon>Bacteria</taxon>
        <taxon>Pseudomonadati</taxon>
        <taxon>Gemmatimonadota</taxon>
        <taxon>Gemmatimonadia</taxon>
        <taxon>Gemmatimonadales</taxon>
        <taxon>Gemmatimonadaceae</taxon>
        <taxon>Gemmatimonas</taxon>
    </lineage>
</organism>
<gene>
    <name evidence="4" type="ordered locus">GAU_1680</name>
</gene>
<dbReference type="RefSeq" id="WP_012683169.1">
    <property type="nucleotide sequence ID" value="NC_012489.1"/>
</dbReference>
<proteinExistence type="inferred from homology"/>
<dbReference type="PANTHER" id="PTHR47505">
    <property type="entry name" value="DNA UTILIZATION PROTEIN YHGH"/>
    <property type="match status" value="1"/>
</dbReference>
<dbReference type="AlphaFoldDB" id="C1A912"/>
<evidence type="ECO:0000259" key="2">
    <source>
        <dbReference type="Pfam" id="PF00156"/>
    </source>
</evidence>
<dbReference type="Pfam" id="PF00156">
    <property type="entry name" value="Pribosyltran"/>
    <property type="match status" value="1"/>
</dbReference>
<dbReference type="HOGENOM" id="CLU_054549_0_0_0"/>
<feature type="domain" description="Phosphoribosyltransferase" evidence="2">
    <location>
        <begin position="170"/>
        <end position="270"/>
    </location>
</feature>
<dbReference type="KEGG" id="gau:GAU_1680"/>
<sequence length="285" mass="31096">MPSPTSWSGFGRSLLDFLMPGACVLCRRPHAPHSTPDGIVCGTCMARVVPLTLPQCYRCGHPRLSLTLALPPARPAPGEAAAMPSTVELSPCRWCARLAPEIRAVRSVCRMDQGSGGELVHALKYQGWHVVATPMARRMARLSWPEDVLEERAAVVPMPLSAQRLRERGYNQAEKLARALSPHWRIPLWSDVLLRARHTRSQVRLTPSERTTNVSGAFAVPESRRATLRGQHIILVDDVVTTAATLNAAARALLDGGARIISCVTFGRAPDTGDRAVPDDDSLRN</sequence>
<dbReference type="Proteomes" id="UP000002209">
    <property type="component" value="Chromosome"/>
</dbReference>
<dbReference type="InterPro" id="IPR000836">
    <property type="entry name" value="PRTase_dom"/>
</dbReference>
<feature type="domain" description="Double zinc ribbon" evidence="3">
    <location>
        <begin position="14"/>
        <end position="62"/>
    </location>
</feature>
<accession>C1A912</accession>
<keyword evidence="5" id="KW-1185">Reference proteome</keyword>
<dbReference type="Gene3D" id="3.40.50.2020">
    <property type="match status" value="1"/>
</dbReference>
<dbReference type="InterPro" id="IPR044005">
    <property type="entry name" value="DZR_2"/>
</dbReference>
<protein>
    <recommendedName>
        <fullName evidence="6">ComF family protein</fullName>
    </recommendedName>
</protein>
<evidence type="ECO:0008006" key="6">
    <source>
        <dbReference type="Google" id="ProtNLM"/>
    </source>
</evidence>
<dbReference type="InterPro" id="IPR051910">
    <property type="entry name" value="ComF/GntX_DNA_util-trans"/>
</dbReference>
<name>C1A912_GEMAT</name>
<dbReference type="STRING" id="379066.GAU_1680"/>
<evidence type="ECO:0000313" key="4">
    <source>
        <dbReference type="EMBL" id="BAH38722.1"/>
    </source>
</evidence>
<comment type="similarity">
    <text evidence="1">Belongs to the ComF/GntX family.</text>
</comment>
<evidence type="ECO:0000259" key="3">
    <source>
        <dbReference type="Pfam" id="PF18912"/>
    </source>
</evidence>
<evidence type="ECO:0000256" key="1">
    <source>
        <dbReference type="ARBA" id="ARBA00008007"/>
    </source>
</evidence>
<dbReference type="SUPFAM" id="SSF53271">
    <property type="entry name" value="PRTase-like"/>
    <property type="match status" value="1"/>
</dbReference>
<dbReference type="Pfam" id="PF18912">
    <property type="entry name" value="DZR_2"/>
    <property type="match status" value="1"/>
</dbReference>
<dbReference type="eggNOG" id="COG1040">
    <property type="taxonomic scope" value="Bacteria"/>
</dbReference>
<dbReference type="CDD" id="cd06223">
    <property type="entry name" value="PRTases_typeI"/>
    <property type="match status" value="1"/>
</dbReference>
<reference evidence="5" key="1">
    <citation type="submission" date="2006-03" db="EMBL/GenBank/DDBJ databases">
        <title>Complete genome sequence of Gemmatimonas aurantiaca T-27 that represents a novel phylum Gemmatimonadetes.</title>
        <authorList>
            <person name="Takasaki K."/>
            <person name="Ichikawa N."/>
            <person name="Miura H."/>
            <person name="Matsushita S."/>
            <person name="Watanabe Y."/>
            <person name="Oguchi A."/>
            <person name="Ankai A."/>
            <person name="Yashiro I."/>
            <person name="Takahashi M."/>
            <person name="Terui Y."/>
            <person name="Fukui S."/>
            <person name="Yokoyama H."/>
            <person name="Tanikawa S."/>
            <person name="Hanada S."/>
            <person name="Kamagata Y."/>
            <person name="Fujita N."/>
        </authorList>
    </citation>
    <scope>NUCLEOTIDE SEQUENCE [LARGE SCALE GENOMIC DNA]</scope>
    <source>
        <strain evidence="5">T-27 / DSM 14586 / JCM 11422 / NBRC 100505</strain>
    </source>
</reference>
<evidence type="ECO:0000313" key="5">
    <source>
        <dbReference type="Proteomes" id="UP000002209"/>
    </source>
</evidence>